<accession>A0A0T6B1I5</accession>
<dbReference type="GO" id="GO:0005200">
    <property type="term" value="F:structural constituent of cytoskeleton"/>
    <property type="evidence" value="ECO:0007669"/>
    <property type="project" value="InterPro"/>
</dbReference>
<dbReference type="GO" id="GO:0005886">
    <property type="term" value="C:plasma membrane"/>
    <property type="evidence" value="ECO:0007669"/>
    <property type="project" value="TreeGrafter"/>
</dbReference>
<dbReference type="InterPro" id="IPR036476">
    <property type="entry name" value="Talin_cent_sf"/>
</dbReference>
<evidence type="ECO:0000313" key="2">
    <source>
        <dbReference type="EMBL" id="KRT81224.1"/>
    </source>
</evidence>
<dbReference type="FunFam" id="1.20.120.230:FF:000003">
    <property type="entry name" value="Talin 2"/>
    <property type="match status" value="1"/>
</dbReference>
<dbReference type="GO" id="GO:0030036">
    <property type="term" value="P:actin cytoskeleton organization"/>
    <property type="evidence" value="ECO:0007669"/>
    <property type="project" value="TreeGrafter"/>
</dbReference>
<dbReference type="SMART" id="SM01244">
    <property type="entry name" value="IRS"/>
    <property type="match status" value="1"/>
</dbReference>
<dbReference type="FunFam" id="2.30.29.30:FF:000028">
    <property type="entry name" value="Talin 2"/>
    <property type="match status" value="1"/>
</dbReference>
<dbReference type="Gene3D" id="2.30.29.30">
    <property type="entry name" value="Pleckstrin-homology domain (PH domain)/Phosphotyrosine-binding domain (PTB)"/>
    <property type="match status" value="1"/>
</dbReference>
<dbReference type="InterPro" id="IPR002404">
    <property type="entry name" value="IRS_PTB"/>
</dbReference>
<organism evidence="2 3">
    <name type="scientific">Oryctes borbonicus</name>
    <dbReference type="NCBI Taxonomy" id="1629725"/>
    <lineage>
        <taxon>Eukaryota</taxon>
        <taxon>Metazoa</taxon>
        <taxon>Ecdysozoa</taxon>
        <taxon>Arthropoda</taxon>
        <taxon>Hexapoda</taxon>
        <taxon>Insecta</taxon>
        <taxon>Pterygota</taxon>
        <taxon>Neoptera</taxon>
        <taxon>Endopterygota</taxon>
        <taxon>Coleoptera</taxon>
        <taxon>Polyphaga</taxon>
        <taxon>Scarabaeiformia</taxon>
        <taxon>Scarabaeidae</taxon>
        <taxon>Dynastinae</taxon>
        <taxon>Oryctes</taxon>
    </lineage>
</organism>
<proteinExistence type="predicted"/>
<feature type="non-terminal residue" evidence="2">
    <location>
        <position position="1"/>
    </location>
</feature>
<dbReference type="SUPFAM" id="SSF109880">
    <property type="entry name" value="A middle domain of Talin 1"/>
    <property type="match status" value="1"/>
</dbReference>
<dbReference type="InterPro" id="IPR057346">
    <property type="entry name" value="Talin1/2_VBS2"/>
</dbReference>
<dbReference type="Gene3D" id="1.20.1420.10">
    <property type="entry name" value="Talin, central domain"/>
    <property type="match status" value="1"/>
</dbReference>
<reference evidence="2 3" key="1">
    <citation type="submission" date="2015-09" db="EMBL/GenBank/DDBJ databases">
        <title>Draft genome of the scarab beetle Oryctes borbonicus.</title>
        <authorList>
            <person name="Meyer J.M."/>
            <person name="Markov G.V."/>
            <person name="Baskaran P."/>
            <person name="Herrmann M."/>
            <person name="Sommer R.J."/>
            <person name="Roedelsperger C."/>
        </authorList>
    </citation>
    <scope>NUCLEOTIDE SEQUENCE [LARGE SCALE GENOMIC DNA]</scope>
    <source>
        <strain evidence="2">OB123</strain>
        <tissue evidence="2">Whole animal</tissue>
    </source>
</reference>
<dbReference type="OrthoDB" id="10262320at2759"/>
<dbReference type="Gene3D" id="1.20.120.230">
    <property type="entry name" value="Alpha-catenin/vinculin-like"/>
    <property type="match status" value="2"/>
</dbReference>
<dbReference type="GO" id="GO:0003779">
    <property type="term" value="F:actin binding"/>
    <property type="evidence" value="ECO:0007669"/>
    <property type="project" value="InterPro"/>
</dbReference>
<dbReference type="PROSITE" id="PS50057">
    <property type="entry name" value="FERM_3"/>
    <property type="match status" value="1"/>
</dbReference>
<name>A0A0T6B1I5_9SCAR</name>
<dbReference type="Pfam" id="PF09141">
    <property type="entry name" value="Talin_middle"/>
    <property type="match status" value="1"/>
</dbReference>
<dbReference type="GO" id="GO:0005925">
    <property type="term" value="C:focal adhesion"/>
    <property type="evidence" value="ECO:0007669"/>
    <property type="project" value="InterPro"/>
</dbReference>
<dbReference type="Pfam" id="PF02174">
    <property type="entry name" value="IRS"/>
    <property type="match status" value="1"/>
</dbReference>
<evidence type="ECO:0000259" key="1">
    <source>
        <dbReference type="PROSITE" id="PS50057"/>
    </source>
</evidence>
<keyword evidence="3" id="KW-1185">Reference proteome</keyword>
<dbReference type="InterPro" id="IPR015224">
    <property type="entry name" value="Talin_cent"/>
</dbReference>
<dbReference type="GO" id="GO:0001726">
    <property type="term" value="C:ruffle"/>
    <property type="evidence" value="ECO:0007669"/>
    <property type="project" value="InterPro"/>
</dbReference>
<gene>
    <name evidence="2" type="ORF">AMK59_5660</name>
</gene>
<dbReference type="InterPro" id="IPR000299">
    <property type="entry name" value="FERM_domain"/>
</dbReference>
<dbReference type="GO" id="GO:0098609">
    <property type="term" value="P:cell-cell adhesion"/>
    <property type="evidence" value="ECO:0007669"/>
    <property type="project" value="TreeGrafter"/>
</dbReference>
<comment type="caution">
    <text evidence="2">The sequence shown here is derived from an EMBL/GenBank/DDBJ whole genome shotgun (WGS) entry which is preliminary data.</text>
</comment>
<dbReference type="EMBL" id="LJIG01016230">
    <property type="protein sequence ID" value="KRT81224.1"/>
    <property type="molecule type" value="Genomic_DNA"/>
</dbReference>
<dbReference type="GO" id="GO:0005178">
    <property type="term" value="F:integrin binding"/>
    <property type="evidence" value="ECO:0007669"/>
    <property type="project" value="TreeGrafter"/>
</dbReference>
<dbReference type="AlphaFoldDB" id="A0A0T6B1I5"/>
<dbReference type="Pfam" id="PF25177">
    <property type="entry name" value="Talin_VBS2"/>
    <property type="match status" value="1"/>
</dbReference>
<dbReference type="GO" id="GO:0005737">
    <property type="term" value="C:cytoplasm"/>
    <property type="evidence" value="ECO:0007669"/>
    <property type="project" value="UniProtKB-SubCell"/>
</dbReference>
<protein>
    <recommendedName>
        <fullName evidence="1">FERM domain-containing protein</fullName>
    </recommendedName>
</protein>
<dbReference type="SUPFAM" id="SSF109885">
    <property type="entry name" value="I/LWEQ domain"/>
    <property type="match status" value="2"/>
</dbReference>
<dbReference type="PANTHER" id="PTHR19981">
    <property type="entry name" value="TALIN"/>
    <property type="match status" value="1"/>
</dbReference>
<dbReference type="PANTHER" id="PTHR19981:SF1">
    <property type="entry name" value="RHEA, ISOFORM B"/>
    <property type="match status" value="1"/>
</dbReference>
<dbReference type="InterPro" id="IPR035964">
    <property type="entry name" value="I/LWEQ_dom_sf"/>
</dbReference>
<dbReference type="Proteomes" id="UP000051574">
    <property type="component" value="Unassembled WGS sequence"/>
</dbReference>
<evidence type="ECO:0000313" key="3">
    <source>
        <dbReference type="Proteomes" id="UP000051574"/>
    </source>
</evidence>
<sequence>KKHLGLAELEAKVLYTKNARSLNTYGVTFFLVKEKMKGKNKLVPRLLGVNKDSVLRLDENTKEILKTWPLTSVKRWGASPNTFTLDFGDYSDQYYSVQTTEGEQIQQIIGGYIDIILKKQSAKDHLGIEGDAGSTIEEDSVAPHQATYVQHGSSSVGKPHEMSLSKPGIMRPGGEGSKPFGTGHVGAPQYTTLGGQANVGHAPPSIRQTKVTPILTEPQKGLLSTITAIQEKITQYQQDLDAKEMVPVLGSDMGAKKWKQVTLDTRKQNVGSQIAAMNAATAQVVTLTSGPADEIDHTAVGAAITTIGSNLPEITKDVKVIASLMDDTNMGEKLIDATKILVNAFSDLLRTVEPEAKEPRQNLLNAASKVGEASSQVLATITEENEENKELQDMLLSLAKLVANTTAALVLKAKNIASTCEDQQTQNRVIGAATQCALATSQLVACAKVVAPTLHSPACQEQLTTAVREVAKAVENLVAVCNETCTNEDLMNQLKEAAENVTKTLNDLLNHIKLVAPKKATDSVQEHSVEMIYTATEKLSAAAGDTGEMIKQARVLGQATAQLIQSIKGEAEKQEDSDIQRRLLAAAKTLADATARMVEAARQCANNPHDVNYQNSLRRHAEELRDVTIIAARTPALRSKLVDRVQICARRAVATATQCITAAQATHG</sequence>
<dbReference type="CDD" id="cd10569">
    <property type="entry name" value="FERM_C_Talin"/>
    <property type="match status" value="1"/>
</dbReference>
<dbReference type="InterPro" id="IPR011993">
    <property type="entry name" value="PH-like_dom_sf"/>
</dbReference>
<dbReference type="SUPFAM" id="SSF50729">
    <property type="entry name" value="PH domain-like"/>
    <property type="match status" value="1"/>
</dbReference>
<feature type="domain" description="FERM" evidence="1">
    <location>
        <begin position="1"/>
        <end position="120"/>
    </location>
</feature>